<protein>
    <submittedName>
        <fullName evidence="2">RCG35684</fullName>
    </submittedName>
</protein>
<evidence type="ECO:0000313" key="3">
    <source>
        <dbReference type="Proteomes" id="UP000234681"/>
    </source>
</evidence>
<dbReference type="EMBL" id="CH474128">
    <property type="protein sequence ID" value="EDL84256.1"/>
    <property type="molecule type" value="Genomic_DNA"/>
</dbReference>
<proteinExistence type="predicted"/>
<gene>
    <name evidence="2" type="ORF">rCG_35684</name>
</gene>
<sequence length="139" mass="15657">MMIDHYLEIFGNDNLFSKHIDERSDDLKMYIDLIFSKGKSPIMKKVIVGPNGTTCSNDEKVNISNAALQEESPTGSEKHEHTVSTIPSILSPNRLRSRKKSLFGQPLTSIFEDNKLPTPILDMISIIAEKGQSSDYLFR</sequence>
<accession>A6KU46</accession>
<dbReference type="Proteomes" id="UP000234681">
    <property type="component" value="Chromosome 2"/>
</dbReference>
<evidence type="ECO:0000313" key="2">
    <source>
        <dbReference type="EMBL" id="EDL84256.1"/>
    </source>
</evidence>
<name>A6KU46_RAT</name>
<dbReference type="PANTHER" id="PTHR23179">
    <property type="entry name" value="T-CELL ACTIVATION RHO GTPASE ACTIVATING PROTEIN-RELATED"/>
    <property type="match status" value="1"/>
</dbReference>
<dbReference type="PANTHER" id="PTHR23179:SF39">
    <property type="entry name" value="GENE 1527-RELATED"/>
    <property type="match status" value="1"/>
</dbReference>
<feature type="region of interest" description="Disordered" evidence="1">
    <location>
        <begin position="67"/>
        <end position="90"/>
    </location>
</feature>
<reference evidence="3" key="1">
    <citation type="submission" date="2005-09" db="EMBL/GenBank/DDBJ databases">
        <authorList>
            <person name="Mural R.J."/>
            <person name="Li P.W."/>
            <person name="Adams M.D."/>
            <person name="Amanatides P.G."/>
            <person name="Baden-Tillson H."/>
            <person name="Barnstead M."/>
            <person name="Chin S.H."/>
            <person name="Dew I."/>
            <person name="Evans C.A."/>
            <person name="Ferriera S."/>
            <person name="Flanigan M."/>
            <person name="Fosler C."/>
            <person name="Glodek A."/>
            <person name="Gu Z."/>
            <person name="Holt R.A."/>
            <person name="Jennings D."/>
            <person name="Kraft C.L."/>
            <person name="Lu F."/>
            <person name="Nguyen T."/>
            <person name="Nusskern D.R."/>
            <person name="Pfannkoch C.M."/>
            <person name="Sitter C."/>
            <person name="Sutton G.G."/>
            <person name="Venter J.C."/>
            <person name="Wang Z."/>
            <person name="Woodage T."/>
            <person name="Zheng X.H."/>
            <person name="Zhong F."/>
        </authorList>
    </citation>
    <scope>NUCLEOTIDE SEQUENCE [LARGE SCALE GENOMIC DNA]</scope>
    <source>
        <strain>BN</strain>
        <strain evidence="3">Sprague-Dawley</strain>
    </source>
</reference>
<evidence type="ECO:0000256" key="1">
    <source>
        <dbReference type="SAM" id="MobiDB-lite"/>
    </source>
</evidence>
<dbReference type="AlphaFoldDB" id="A6KU46"/>
<organism evidence="2 3">
    <name type="scientific">Rattus norvegicus</name>
    <name type="common">Rat</name>
    <dbReference type="NCBI Taxonomy" id="10116"/>
    <lineage>
        <taxon>Eukaryota</taxon>
        <taxon>Metazoa</taxon>
        <taxon>Chordata</taxon>
        <taxon>Craniata</taxon>
        <taxon>Vertebrata</taxon>
        <taxon>Euteleostomi</taxon>
        <taxon>Mammalia</taxon>
        <taxon>Eutheria</taxon>
        <taxon>Euarchontoglires</taxon>
        <taxon>Glires</taxon>
        <taxon>Rodentia</taxon>
        <taxon>Myomorpha</taxon>
        <taxon>Muroidea</taxon>
        <taxon>Muridae</taxon>
        <taxon>Murinae</taxon>
        <taxon>Rattus</taxon>
    </lineage>
</organism>
<feature type="non-terminal residue" evidence="2">
    <location>
        <position position="139"/>
    </location>
</feature>